<evidence type="ECO:0000313" key="3">
    <source>
        <dbReference type="Proteomes" id="UP000198769"/>
    </source>
</evidence>
<accession>A0A1I5AD55</accession>
<keyword evidence="3" id="KW-1185">Reference proteome</keyword>
<feature type="transmembrane region" description="Helical" evidence="1">
    <location>
        <begin position="152"/>
        <end position="168"/>
    </location>
</feature>
<reference evidence="3" key="1">
    <citation type="submission" date="2016-10" db="EMBL/GenBank/DDBJ databases">
        <authorList>
            <person name="Varghese N."/>
            <person name="Submissions S."/>
        </authorList>
    </citation>
    <scope>NUCLEOTIDE SEQUENCE [LARGE SCALE GENOMIC DNA]</scope>
    <source>
        <strain evidence="3">DSM 25575</strain>
    </source>
</reference>
<keyword evidence="1" id="KW-0472">Membrane</keyword>
<evidence type="ECO:0000256" key="1">
    <source>
        <dbReference type="SAM" id="Phobius"/>
    </source>
</evidence>
<dbReference type="EMBL" id="FOVD01000005">
    <property type="protein sequence ID" value="SFN60404.1"/>
    <property type="molecule type" value="Genomic_DNA"/>
</dbReference>
<organism evidence="2 3">
    <name type="scientific">Chryseobacterium oleae</name>
    <dbReference type="NCBI Taxonomy" id="491207"/>
    <lineage>
        <taxon>Bacteria</taxon>
        <taxon>Pseudomonadati</taxon>
        <taxon>Bacteroidota</taxon>
        <taxon>Flavobacteriia</taxon>
        <taxon>Flavobacteriales</taxon>
        <taxon>Weeksellaceae</taxon>
        <taxon>Chryseobacterium group</taxon>
        <taxon>Chryseobacterium</taxon>
    </lineage>
</organism>
<proteinExistence type="predicted"/>
<feature type="transmembrane region" description="Helical" evidence="1">
    <location>
        <begin position="174"/>
        <end position="195"/>
    </location>
</feature>
<dbReference type="AlphaFoldDB" id="A0A1I5AD55"/>
<dbReference type="Proteomes" id="UP000198769">
    <property type="component" value="Unassembled WGS sequence"/>
</dbReference>
<evidence type="ECO:0000313" key="2">
    <source>
        <dbReference type="EMBL" id="SFN60404.1"/>
    </source>
</evidence>
<sequence length="204" mass="23884">MINTEQEIEIIQYLISKKLNQKLLLEIKDHFILQISNLMEEHNEGFQEAFLQTKMNWKSELEMVKADFLSARKITRIEKDILQTRFKKMSVYALVFSLVFSGLLYIKPNLFNDVQILFLLTTLGLSVYNFMRKTMNLNGYFQMSFHPLLLKNFFAGAALIAISCFFFKDVHTALSVMIKPFFLFAAAIQTQLLYWNAKKINVLI</sequence>
<feature type="transmembrane region" description="Helical" evidence="1">
    <location>
        <begin position="114"/>
        <end position="131"/>
    </location>
</feature>
<keyword evidence="1" id="KW-1133">Transmembrane helix</keyword>
<feature type="transmembrane region" description="Helical" evidence="1">
    <location>
        <begin position="89"/>
        <end position="108"/>
    </location>
</feature>
<keyword evidence="1" id="KW-0812">Transmembrane</keyword>
<dbReference type="RefSeq" id="WP_090025763.1">
    <property type="nucleotide sequence ID" value="NZ_FOVD01000005.1"/>
</dbReference>
<name>A0A1I5AD55_CHROL</name>
<protein>
    <submittedName>
        <fullName evidence="2">Uncharacterized protein</fullName>
    </submittedName>
</protein>
<gene>
    <name evidence="2" type="ORF">SAMN05421594_3508</name>
</gene>
<dbReference type="OrthoDB" id="1247773at2"/>